<name>A0A376AG58_9HYPH</name>
<keyword evidence="3 6" id="KW-0812">Transmembrane</keyword>
<dbReference type="PANTHER" id="PTHR47089:SF1">
    <property type="entry name" value="GUANOSINE ABC TRANSPORTER PERMEASE PROTEIN NUPP"/>
    <property type="match status" value="1"/>
</dbReference>
<feature type="transmembrane region" description="Helical" evidence="6">
    <location>
        <begin position="92"/>
        <end position="109"/>
    </location>
</feature>
<dbReference type="Proteomes" id="UP000254764">
    <property type="component" value="Unassembled WGS sequence"/>
</dbReference>
<dbReference type="AlphaFoldDB" id="A0A376AG58"/>
<reference evidence="8" key="1">
    <citation type="submission" date="2018-07" db="EMBL/GenBank/DDBJ databases">
        <authorList>
            <person name="Peiro R."/>
            <person name="Begona"/>
            <person name="Cbmso G."/>
            <person name="Lopez M."/>
            <person name="Gonzalez S."/>
        </authorList>
    </citation>
    <scope>NUCLEOTIDE SEQUENCE [LARGE SCALE GENOMIC DNA]</scope>
</reference>
<organism evidence="7 8">
    <name type="scientific">Ciceribacter selenitireducens ATCC BAA-1503</name>
    <dbReference type="NCBI Taxonomy" id="1336235"/>
    <lineage>
        <taxon>Bacteria</taxon>
        <taxon>Pseudomonadati</taxon>
        <taxon>Pseudomonadota</taxon>
        <taxon>Alphaproteobacteria</taxon>
        <taxon>Hyphomicrobiales</taxon>
        <taxon>Rhizobiaceae</taxon>
        <taxon>Ciceribacter</taxon>
    </lineage>
</organism>
<accession>A0A376AG58</accession>
<proteinExistence type="predicted"/>
<dbReference type="EMBL" id="UEYP01000002">
    <property type="protein sequence ID" value="SSC66660.1"/>
    <property type="molecule type" value="Genomic_DNA"/>
</dbReference>
<keyword evidence="4 6" id="KW-1133">Transmembrane helix</keyword>
<evidence type="ECO:0000313" key="7">
    <source>
        <dbReference type="EMBL" id="SSC66660.1"/>
    </source>
</evidence>
<dbReference type="CDD" id="cd06580">
    <property type="entry name" value="TM_PBP1_transp_TpRbsC_like"/>
    <property type="match status" value="1"/>
</dbReference>
<dbReference type="Pfam" id="PF02653">
    <property type="entry name" value="BPD_transp_2"/>
    <property type="match status" value="1"/>
</dbReference>
<evidence type="ECO:0000256" key="5">
    <source>
        <dbReference type="ARBA" id="ARBA00023136"/>
    </source>
</evidence>
<protein>
    <submittedName>
        <fullName evidence="7">Uncharacterized protein</fullName>
    </submittedName>
</protein>
<feature type="transmembrane region" description="Helical" evidence="6">
    <location>
        <begin position="115"/>
        <end position="138"/>
    </location>
</feature>
<keyword evidence="5 6" id="KW-0472">Membrane</keyword>
<evidence type="ECO:0000256" key="2">
    <source>
        <dbReference type="ARBA" id="ARBA00022475"/>
    </source>
</evidence>
<sequence length="364" mass="39278">MRIELERRPAMSGFFAVVSPLVALALTVFFGGIMFALLGKDPVDALYSFFIEPLLEVWSLHELAIKAAPLILIGVGLSVAYRSNNWNIGAEGQFTIGAITGSFLPVVFYEWNSPLLLPLMLIMGMVGGALYAAIPALLKTRFNTNEILTSLMLVYIAQLFLDWLVRGAWRDPAGYNFPQSRSFVTEAVLPEMLGSGRAHFGFAFAILAAIGVWFMMRYMLKGFQVVVLGQSERAGRFAGFSSRGMVWFSMLFSGALAGLAGISEVSGSIGHLQPSISPGYGFTAIIVAFLGRLNPLGIIASGLVLALTYLGGEGAQLSIGVSDKVTRVFQGLLLFFVLSCDTLIHYRVKLVLGKGRALVGGANR</sequence>
<feature type="transmembrane region" description="Helical" evidence="6">
    <location>
        <begin position="12"/>
        <end position="38"/>
    </location>
</feature>
<dbReference type="GO" id="GO:0022857">
    <property type="term" value="F:transmembrane transporter activity"/>
    <property type="evidence" value="ECO:0007669"/>
    <property type="project" value="InterPro"/>
</dbReference>
<feature type="transmembrane region" description="Helical" evidence="6">
    <location>
        <begin position="58"/>
        <end position="80"/>
    </location>
</feature>
<evidence type="ECO:0000256" key="6">
    <source>
        <dbReference type="SAM" id="Phobius"/>
    </source>
</evidence>
<keyword evidence="2" id="KW-1003">Cell membrane</keyword>
<dbReference type="RefSeq" id="WP_115669420.1">
    <property type="nucleotide sequence ID" value="NZ_UEYP01000002.1"/>
</dbReference>
<dbReference type="GO" id="GO:0005886">
    <property type="term" value="C:plasma membrane"/>
    <property type="evidence" value="ECO:0007669"/>
    <property type="project" value="UniProtKB-SubCell"/>
</dbReference>
<feature type="transmembrane region" description="Helical" evidence="6">
    <location>
        <begin position="198"/>
        <end position="220"/>
    </location>
</feature>
<evidence type="ECO:0000313" key="8">
    <source>
        <dbReference type="Proteomes" id="UP000254764"/>
    </source>
</evidence>
<feature type="transmembrane region" description="Helical" evidence="6">
    <location>
        <begin position="240"/>
        <end position="262"/>
    </location>
</feature>
<evidence type="ECO:0000256" key="1">
    <source>
        <dbReference type="ARBA" id="ARBA00004651"/>
    </source>
</evidence>
<dbReference type="PANTHER" id="PTHR47089">
    <property type="entry name" value="ABC TRANSPORTER, PERMEASE PROTEIN"/>
    <property type="match status" value="1"/>
</dbReference>
<gene>
    <name evidence="7" type="ORF">RHIZ70_2368</name>
</gene>
<comment type="subcellular location">
    <subcellularLocation>
        <location evidence="1">Cell membrane</location>
        <topology evidence="1">Multi-pass membrane protein</topology>
    </subcellularLocation>
</comment>
<evidence type="ECO:0000256" key="4">
    <source>
        <dbReference type="ARBA" id="ARBA00022989"/>
    </source>
</evidence>
<keyword evidence="8" id="KW-1185">Reference proteome</keyword>
<feature type="transmembrane region" description="Helical" evidence="6">
    <location>
        <begin position="282"/>
        <end position="307"/>
    </location>
</feature>
<dbReference type="STRING" id="1336235.GCA_000518785_00300"/>
<dbReference type="OrthoDB" id="9809785at2"/>
<feature type="transmembrane region" description="Helical" evidence="6">
    <location>
        <begin position="150"/>
        <end position="169"/>
    </location>
</feature>
<dbReference type="InterPro" id="IPR001851">
    <property type="entry name" value="ABC_transp_permease"/>
</dbReference>
<evidence type="ECO:0000256" key="3">
    <source>
        <dbReference type="ARBA" id="ARBA00022692"/>
    </source>
</evidence>